<evidence type="ECO:0000313" key="4">
    <source>
        <dbReference type="Proteomes" id="UP000597762"/>
    </source>
</evidence>
<keyword evidence="1" id="KW-0812">Transmembrane</keyword>
<accession>A0A812DG12</accession>
<keyword evidence="1" id="KW-1133">Transmembrane helix</keyword>
<feature type="transmembrane region" description="Helical" evidence="1">
    <location>
        <begin position="341"/>
        <end position="358"/>
    </location>
</feature>
<dbReference type="AlphaFoldDB" id="A0A812DG12"/>
<keyword evidence="4" id="KW-1185">Reference proteome</keyword>
<reference evidence="3" key="1">
    <citation type="submission" date="2021-01" db="EMBL/GenBank/DDBJ databases">
        <authorList>
            <person name="Li R."/>
            <person name="Bekaert M."/>
        </authorList>
    </citation>
    <scope>NUCLEOTIDE SEQUENCE</scope>
    <source>
        <strain evidence="3">Farmed</strain>
    </source>
</reference>
<feature type="chain" id="PRO_5032720550" description="Ig-like domain-containing protein" evidence="2">
    <location>
        <begin position="24"/>
        <end position="513"/>
    </location>
</feature>
<feature type="signal peptide" evidence="2">
    <location>
        <begin position="1"/>
        <end position="23"/>
    </location>
</feature>
<protein>
    <recommendedName>
        <fullName evidence="5">Ig-like domain-containing protein</fullName>
    </recommendedName>
</protein>
<evidence type="ECO:0000313" key="3">
    <source>
        <dbReference type="EMBL" id="CAE1299144.1"/>
    </source>
</evidence>
<proteinExistence type="predicted"/>
<evidence type="ECO:0008006" key="5">
    <source>
        <dbReference type="Google" id="ProtNLM"/>
    </source>
</evidence>
<dbReference type="EMBL" id="CAHIKZ030003343">
    <property type="protein sequence ID" value="CAE1299144.1"/>
    <property type="molecule type" value="Genomic_DNA"/>
</dbReference>
<comment type="caution">
    <text evidence="3">The sequence shown here is derived from an EMBL/GenBank/DDBJ whole genome shotgun (WGS) entry which is preliminary data.</text>
</comment>
<name>A0A812DG12_ACAPH</name>
<keyword evidence="1" id="KW-0472">Membrane</keyword>
<dbReference type="Proteomes" id="UP000597762">
    <property type="component" value="Unassembled WGS sequence"/>
</dbReference>
<organism evidence="3 4">
    <name type="scientific">Acanthosepion pharaonis</name>
    <name type="common">Pharaoh cuttlefish</name>
    <name type="synonym">Sepia pharaonis</name>
    <dbReference type="NCBI Taxonomy" id="158019"/>
    <lineage>
        <taxon>Eukaryota</taxon>
        <taxon>Metazoa</taxon>
        <taxon>Spiralia</taxon>
        <taxon>Lophotrochozoa</taxon>
        <taxon>Mollusca</taxon>
        <taxon>Cephalopoda</taxon>
        <taxon>Coleoidea</taxon>
        <taxon>Decapodiformes</taxon>
        <taxon>Sepiida</taxon>
        <taxon>Sepiina</taxon>
        <taxon>Sepiidae</taxon>
        <taxon>Acanthosepion</taxon>
    </lineage>
</organism>
<evidence type="ECO:0000256" key="1">
    <source>
        <dbReference type="SAM" id="Phobius"/>
    </source>
</evidence>
<feature type="transmembrane region" description="Helical" evidence="1">
    <location>
        <begin position="405"/>
        <end position="435"/>
    </location>
</feature>
<keyword evidence="2" id="KW-0732">Signal</keyword>
<feature type="transmembrane region" description="Helical" evidence="1">
    <location>
        <begin position="447"/>
        <end position="468"/>
    </location>
</feature>
<evidence type="ECO:0000256" key="2">
    <source>
        <dbReference type="SAM" id="SignalP"/>
    </source>
</evidence>
<sequence length="513" mass="57108">MEVLFILHQRTFIVLLLLYLTEGQSVTLNMPSHTTLNSKNVRITCEFQTDDQFTSMTLLNGNNDLVATYSLGQQTFTMHQGSSVRLEVGSGTTFKGGSLTFLLPRFNCPDFTWYVCRGSGSNDGTPSDSTNITLQISPSIDSFMKTSTSDLVANQLSSFECRGTVRKEGPFSVKWYRKTITSSSQLQVDPAKIIDQNECSRSISSSINYNVSETDGPNLVLRCRIESGQRNDKMVNFTVQEMSKIAAPFMQQPVKGAAVTLKMPSYTTLNSVNMRITCEFPNDDHLVMITLLSGNKATEATYVKVEKTSFIKWKNLLFKITARMMPARPNFGIVSSGYSSILHYFFSLLTVSSLSYVSSSSLSLSLSLSLLSPSVTSFCLLYFSLAIFSLSVFSHSFFSISFSFLSLNFLCIFSLFSLSLSVFSISHSLCLFYLFHSLIWNSCHPDIPLPMFLLTCLLSSLSLCLHFFLLTFLSSLFSSVSLSCVCSLFSLISVSTSLLSLSLIFLLNYFHLI</sequence>
<feature type="transmembrane region" description="Helical" evidence="1">
    <location>
        <begin position="488"/>
        <end position="510"/>
    </location>
</feature>
<gene>
    <name evidence="3" type="ORF">SPHA_53036</name>
</gene>
<feature type="transmembrane region" description="Helical" evidence="1">
    <location>
        <begin position="370"/>
        <end position="393"/>
    </location>
</feature>